<evidence type="ECO:0000256" key="3">
    <source>
        <dbReference type="ARBA" id="ARBA00022840"/>
    </source>
</evidence>
<name>A0A4P9YPW6_ROZAC</name>
<dbReference type="EMBL" id="ML004936">
    <property type="protein sequence ID" value="RKP21684.1"/>
    <property type="molecule type" value="Genomic_DNA"/>
</dbReference>
<organism evidence="10 11">
    <name type="scientific">Rozella allomycis (strain CSF55)</name>
    <dbReference type="NCBI Taxonomy" id="988480"/>
    <lineage>
        <taxon>Eukaryota</taxon>
        <taxon>Fungi</taxon>
        <taxon>Fungi incertae sedis</taxon>
        <taxon>Cryptomycota</taxon>
        <taxon>Cryptomycota incertae sedis</taxon>
        <taxon>Rozella</taxon>
    </lineage>
</organism>
<dbReference type="Proteomes" id="UP000281549">
    <property type="component" value="Unassembled WGS sequence"/>
</dbReference>
<evidence type="ECO:0000256" key="1">
    <source>
        <dbReference type="ARBA" id="ARBA00022701"/>
    </source>
</evidence>
<dbReference type="GO" id="GO:0007018">
    <property type="term" value="P:microtubule-based movement"/>
    <property type="evidence" value="ECO:0007669"/>
    <property type="project" value="InterPro"/>
</dbReference>
<evidence type="ECO:0000256" key="6">
    <source>
        <dbReference type="PROSITE-ProRule" id="PRU00283"/>
    </source>
</evidence>
<dbReference type="PANTHER" id="PTHR47968">
    <property type="entry name" value="CENTROMERE PROTEIN E"/>
    <property type="match status" value="1"/>
</dbReference>
<keyword evidence="1 7" id="KW-0493">Microtubule</keyword>
<evidence type="ECO:0000256" key="4">
    <source>
        <dbReference type="ARBA" id="ARBA00023054"/>
    </source>
</evidence>
<dbReference type="InterPro" id="IPR027417">
    <property type="entry name" value="P-loop_NTPase"/>
</dbReference>
<dbReference type="CDD" id="cd01370">
    <property type="entry name" value="KISc_KIP3_like"/>
    <property type="match status" value="1"/>
</dbReference>
<proteinExistence type="inferred from homology"/>
<feature type="binding site" evidence="6">
    <location>
        <begin position="124"/>
        <end position="131"/>
    </location>
    <ligand>
        <name>ATP</name>
        <dbReference type="ChEBI" id="CHEBI:30616"/>
    </ligand>
</feature>
<dbReference type="PANTHER" id="PTHR47968:SF13">
    <property type="entry name" value="KINESIN-LIKE PROTEIN KIF19 ISOFORM X1"/>
    <property type="match status" value="1"/>
</dbReference>
<dbReference type="GO" id="GO:0005524">
    <property type="term" value="F:ATP binding"/>
    <property type="evidence" value="ECO:0007669"/>
    <property type="project" value="UniProtKB-UniRule"/>
</dbReference>
<protein>
    <recommendedName>
        <fullName evidence="7">Kinesin-like protein</fullName>
    </recommendedName>
</protein>
<evidence type="ECO:0000256" key="7">
    <source>
        <dbReference type="RuleBase" id="RU000394"/>
    </source>
</evidence>
<sequence>MTLENQQTEVIHASPEISKIPSKHHFAVSVRVRPLTPQESLMGEHASTISVFDENVVIFDPSAARASRSRKGISDHHKRTKEHRYAFDRVFSAATSQMEVFEHTTKPLIDGVLDGYNATVFAYGATGAGKTHTMAGTPSDPGIMVLTMCELFGRIKELENEKIIDLRMTYLEIYNETIRDLLVDSGGTLDMREDDKKGIVIPSLSEHTPEDVQQVMALLKKGNANRMMSPTMANATSSRSHAVLQIHIQQRDRTANIASEVQCAKLTLIDLAGSERASVTQNKTERFREGANINRSLLALGNEMKLKRKGNCINALCSPRKGHHIPYRDSKLTRLLKYSLGGNCRTVMIAAVSPSIVHFEDTYNTLVYANRAKNIKTNVERNTVSVNYHIRQYTQIISDLRLEIAELKEKMNNEKTEEATVTLPQMNEISILNSKRQMDEMIKELETIKNILVANESYCAALNGQSTLYEVLIDIKCFLASIGDYLEEKENEIYFRLEEFEKFISMQFEQLEVDLAHLWNESETIRAGLIELNSQANNKLLNDHLVLFEQLVGQSRTEIEKEEFMMYHQVQQTIIDFQRFWTLRVFDYLKENPNHSKSSWMNLCENFFSIDLVKSVINEGEFRSCSRLSISSLDKSRLSILSGHEFVIHSPRSLSARRPQTSVKIGSLKQDSSDILINSPSTPKIQKSAPLINSTVKDALQTWFQNDSLKSTPRKHKSLSTTPLSRSVADFKKFKKTNSFSASKEGLFTNLQEKLEKAKKSKQSLEKIDDFREVRESLENSFGSV</sequence>
<keyword evidence="3 6" id="KW-0067">ATP-binding</keyword>
<dbReference type="Pfam" id="PF00225">
    <property type="entry name" value="Kinesin"/>
    <property type="match status" value="1"/>
</dbReference>
<dbReference type="FunFam" id="3.40.850.10:FF:000056">
    <property type="entry name" value="Kinesin-like protein"/>
    <property type="match status" value="1"/>
</dbReference>
<dbReference type="AlphaFoldDB" id="A0A4P9YPW6"/>
<dbReference type="InterPro" id="IPR036961">
    <property type="entry name" value="Kinesin_motor_dom_sf"/>
</dbReference>
<accession>A0A4P9YPW6</accession>
<evidence type="ECO:0000313" key="10">
    <source>
        <dbReference type="EMBL" id="RKP21684.1"/>
    </source>
</evidence>
<dbReference type="SMART" id="SM00129">
    <property type="entry name" value="KISc"/>
    <property type="match status" value="1"/>
</dbReference>
<evidence type="ECO:0000256" key="2">
    <source>
        <dbReference type="ARBA" id="ARBA00022741"/>
    </source>
</evidence>
<reference evidence="11" key="1">
    <citation type="journal article" date="2018" name="Nat. Microbiol.">
        <title>Leveraging single-cell genomics to expand the fungal tree of life.</title>
        <authorList>
            <person name="Ahrendt S.R."/>
            <person name="Quandt C.A."/>
            <person name="Ciobanu D."/>
            <person name="Clum A."/>
            <person name="Salamov A."/>
            <person name="Andreopoulos B."/>
            <person name="Cheng J.F."/>
            <person name="Woyke T."/>
            <person name="Pelin A."/>
            <person name="Henrissat B."/>
            <person name="Reynolds N.K."/>
            <person name="Benny G.L."/>
            <person name="Smith M.E."/>
            <person name="James T.Y."/>
            <person name="Grigoriev I.V."/>
        </authorList>
    </citation>
    <scope>NUCLEOTIDE SEQUENCE [LARGE SCALE GENOMIC DNA]</scope>
    <source>
        <strain evidence="11">CSF55</strain>
    </source>
</reference>
<evidence type="ECO:0000256" key="8">
    <source>
        <dbReference type="SAM" id="Coils"/>
    </source>
</evidence>
<dbReference type="Gene3D" id="3.40.850.10">
    <property type="entry name" value="Kinesin motor domain"/>
    <property type="match status" value="1"/>
</dbReference>
<keyword evidence="2 6" id="KW-0547">Nucleotide-binding</keyword>
<feature type="coiled-coil region" evidence="8">
    <location>
        <begin position="390"/>
        <end position="451"/>
    </location>
</feature>
<keyword evidence="5 6" id="KW-0505">Motor protein</keyword>
<evidence type="ECO:0000313" key="11">
    <source>
        <dbReference type="Proteomes" id="UP000281549"/>
    </source>
</evidence>
<dbReference type="InterPro" id="IPR019821">
    <property type="entry name" value="Kinesin_motor_CS"/>
</dbReference>
<evidence type="ECO:0000256" key="5">
    <source>
        <dbReference type="ARBA" id="ARBA00023175"/>
    </source>
</evidence>
<dbReference type="SUPFAM" id="SSF52540">
    <property type="entry name" value="P-loop containing nucleoside triphosphate hydrolases"/>
    <property type="match status" value="1"/>
</dbReference>
<comment type="similarity">
    <text evidence="6 7">Belongs to the TRAFAC class myosin-kinesin ATPase superfamily. Kinesin family.</text>
</comment>
<feature type="non-terminal residue" evidence="10">
    <location>
        <position position="785"/>
    </location>
</feature>
<dbReference type="InterPro" id="IPR027640">
    <property type="entry name" value="Kinesin-like_fam"/>
</dbReference>
<dbReference type="PRINTS" id="PR00380">
    <property type="entry name" value="KINESINHEAVY"/>
</dbReference>
<gene>
    <name evidence="10" type="ORF">ROZALSC1DRAFT_26913</name>
</gene>
<dbReference type="InterPro" id="IPR001752">
    <property type="entry name" value="Kinesin_motor_dom"/>
</dbReference>
<dbReference type="PROSITE" id="PS50067">
    <property type="entry name" value="KINESIN_MOTOR_2"/>
    <property type="match status" value="1"/>
</dbReference>
<dbReference type="GO" id="GO:0008017">
    <property type="term" value="F:microtubule binding"/>
    <property type="evidence" value="ECO:0007669"/>
    <property type="project" value="InterPro"/>
</dbReference>
<evidence type="ECO:0000259" key="9">
    <source>
        <dbReference type="PROSITE" id="PS50067"/>
    </source>
</evidence>
<dbReference type="PROSITE" id="PS00411">
    <property type="entry name" value="KINESIN_MOTOR_1"/>
    <property type="match status" value="1"/>
</dbReference>
<keyword evidence="4 8" id="KW-0175">Coiled coil</keyword>
<dbReference type="GO" id="GO:0003777">
    <property type="term" value="F:microtubule motor activity"/>
    <property type="evidence" value="ECO:0007669"/>
    <property type="project" value="InterPro"/>
</dbReference>
<dbReference type="GO" id="GO:0005874">
    <property type="term" value="C:microtubule"/>
    <property type="evidence" value="ECO:0007669"/>
    <property type="project" value="UniProtKB-KW"/>
</dbReference>
<feature type="domain" description="Kinesin motor" evidence="9">
    <location>
        <begin position="25"/>
        <end position="375"/>
    </location>
</feature>